<evidence type="ECO:0000256" key="1">
    <source>
        <dbReference type="SAM" id="MobiDB-lite"/>
    </source>
</evidence>
<sequence>MPRHRQRSLARRAVRHDRHGRAGRSSVLGPELFIVGQRSEQFSSIVAGAADYLRGAWEQELTGVAFEVGAMPAAADPDEVPRWWTSKLERRIVLFRVPIERLSRMHRNDPEHRQMLIESMVFRATAEYVGRDPWDLDKDGRYL</sequence>
<protein>
    <submittedName>
        <fullName evidence="2">Metallopeptidase family protein</fullName>
    </submittedName>
</protein>
<evidence type="ECO:0000313" key="2">
    <source>
        <dbReference type="EMBL" id="RLP70450.1"/>
    </source>
</evidence>
<dbReference type="InterPro" id="IPR038555">
    <property type="entry name" value="Zincin_1_sf"/>
</dbReference>
<proteinExistence type="predicted"/>
<accession>A0A3L6ZRA3</accession>
<feature type="region of interest" description="Disordered" evidence="1">
    <location>
        <begin position="1"/>
        <end position="23"/>
    </location>
</feature>
<dbReference type="Proteomes" id="UP000275395">
    <property type="component" value="Unassembled WGS sequence"/>
</dbReference>
<feature type="compositionally biased region" description="Basic residues" evidence="1">
    <location>
        <begin position="1"/>
        <end position="22"/>
    </location>
</feature>
<dbReference type="EMBL" id="RCUW01000002">
    <property type="protein sequence ID" value="RLP70450.1"/>
    <property type="molecule type" value="Genomic_DNA"/>
</dbReference>
<organism evidence="2 3">
    <name type="scientific">Mycetocola reblochoni</name>
    <dbReference type="NCBI Taxonomy" id="331618"/>
    <lineage>
        <taxon>Bacteria</taxon>
        <taxon>Bacillati</taxon>
        <taxon>Actinomycetota</taxon>
        <taxon>Actinomycetes</taxon>
        <taxon>Micrococcales</taxon>
        <taxon>Microbacteriaceae</taxon>
        <taxon>Mycetocola</taxon>
    </lineage>
</organism>
<dbReference type="AlphaFoldDB" id="A0A3L6ZRA3"/>
<dbReference type="CDD" id="cd12954">
    <property type="entry name" value="MMP_TTHA0227_like_1"/>
    <property type="match status" value="1"/>
</dbReference>
<evidence type="ECO:0000313" key="3">
    <source>
        <dbReference type="Proteomes" id="UP000275395"/>
    </source>
</evidence>
<reference evidence="2 3" key="1">
    <citation type="submission" date="2018-10" db="EMBL/GenBank/DDBJ databases">
        <authorList>
            <person name="Li J."/>
        </authorList>
    </citation>
    <scope>NUCLEOTIDE SEQUENCE [LARGE SCALE GENOMIC DNA]</scope>
    <source>
        <strain evidence="2 3">JCM 30549</strain>
    </source>
</reference>
<dbReference type="RefSeq" id="WP_087137999.1">
    <property type="nucleotide sequence ID" value="NZ_JBQDRQ010000025.1"/>
</dbReference>
<name>A0A3L6ZRA3_9MICO</name>
<dbReference type="Gene3D" id="3.30.2010.20">
    <property type="match status" value="1"/>
</dbReference>
<dbReference type="SUPFAM" id="SSF55486">
    <property type="entry name" value="Metalloproteases ('zincins'), catalytic domain"/>
    <property type="match status" value="1"/>
</dbReference>
<comment type="caution">
    <text evidence="2">The sequence shown here is derived from an EMBL/GenBank/DDBJ whole genome shotgun (WGS) entry which is preliminary data.</text>
</comment>
<gene>
    <name evidence="2" type="ORF">D9V30_02785</name>
</gene>